<evidence type="ECO:0000313" key="1">
    <source>
        <dbReference type="EMBL" id="PZO34623.1"/>
    </source>
</evidence>
<reference evidence="2" key="1">
    <citation type="submission" date="2018-04" db="EMBL/GenBank/DDBJ databases">
        <authorList>
            <person name="Cornet L."/>
        </authorList>
    </citation>
    <scope>NUCLEOTIDE SEQUENCE [LARGE SCALE GENOMIC DNA]</scope>
</reference>
<organism evidence="1 2">
    <name type="scientific">Shackletoniella antarctica</name>
    <dbReference type="NCBI Taxonomy" id="268115"/>
    <lineage>
        <taxon>Bacteria</taxon>
        <taxon>Bacillati</taxon>
        <taxon>Cyanobacteriota</taxon>
        <taxon>Cyanophyceae</taxon>
        <taxon>Oculatellales</taxon>
        <taxon>Oculatellaceae</taxon>
        <taxon>Shackletoniella</taxon>
    </lineage>
</organism>
<dbReference type="AlphaFoldDB" id="A0A2W4VP39"/>
<accession>A0A2W4VP39</accession>
<evidence type="ECO:0000313" key="2">
    <source>
        <dbReference type="Proteomes" id="UP000249081"/>
    </source>
</evidence>
<gene>
    <name evidence="1" type="ORF">DCF17_20140</name>
</gene>
<name>A0A2W4VP39_9CYAN</name>
<protein>
    <submittedName>
        <fullName evidence="1">Uncharacterized protein</fullName>
    </submittedName>
</protein>
<dbReference type="EMBL" id="QBMN01000200">
    <property type="protein sequence ID" value="PZO34623.1"/>
    <property type="molecule type" value="Genomic_DNA"/>
</dbReference>
<sequence length="81" mass="8921">MITPNWHTTQGNAQNPHSLVEKMQHQQVFSPGLGHRLNKTAESFIQQGLSVCVVEQPGRLVKWLILGQLAQGPAPTEGEQP</sequence>
<comment type="caution">
    <text evidence="1">The sequence shown here is derived from an EMBL/GenBank/DDBJ whole genome shotgun (WGS) entry which is preliminary data.</text>
</comment>
<proteinExistence type="predicted"/>
<dbReference type="Proteomes" id="UP000249081">
    <property type="component" value="Unassembled WGS sequence"/>
</dbReference>
<reference evidence="1 2" key="2">
    <citation type="submission" date="2018-06" db="EMBL/GenBank/DDBJ databases">
        <title>Metagenomic assembly of (sub)arctic Cyanobacteria and their associated microbiome from non-axenic cultures.</title>
        <authorList>
            <person name="Baurain D."/>
        </authorList>
    </citation>
    <scope>NUCLEOTIDE SEQUENCE [LARGE SCALE GENOMIC DNA]</scope>
    <source>
        <strain evidence="1">ULC041bin1</strain>
    </source>
</reference>